<dbReference type="InterPro" id="IPR045936">
    <property type="entry name" value="DUF6356"/>
</dbReference>
<dbReference type="Proteomes" id="UP000094329">
    <property type="component" value="Unassembled WGS sequence"/>
</dbReference>
<keyword evidence="1" id="KW-0812">Transmembrane</keyword>
<protein>
    <recommendedName>
        <fullName evidence="4">Capsule biosynthesis protein</fullName>
    </recommendedName>
</protein>
<evidence type="ECO:0008006" key="4">
    <source>
        <dbReference type="Google" id="ProtNLM"/>
    </source>
</evidence>
<accession>A0ABX3A1P3</accession>
<dbReference type="Pfam" id="PF19883">
    <property type="entry name" value="DUF6356"/>
    <property type="match status" value="1"/>
</dbReference>
<evidence type="ECO:0000313" key="2">
    <source>
        <dbReference type="EMBL" id="ODN41365.1"/>
    </source>
</evidence>
<reference evidence="2 3" key="1">
    <citation type="submission" date="2016-08" db="EMBL/GenBank/DDBJ databases">
        <title>Draft genome sequence of Candidatus Piscirickettsia litoralis, from seawater.</title>
        <authorList>
            <person name="Wan X."/>
            <person name="Lee A.J."/>
            <person name="Hou S."/>
            <person name="Donachie S.P."/>
        </authorList>
    </citation>
    <scope>NUCLEOTIDE SEQUENCE [LARGE SCALE GENOMIC DNA]</scope>
    <source>
        <strain evidence="2 3">Y2</strain>
    </source>
</reference>
<sequence length="77" mass="8889">MRNIFTQHPHDVNETYFQHFCFAASRGLKSICCGFGLIIHAVFPFLFIQTGSNFVGNMHKEMQEKRKILAEKKKEAA</sequence>
<evidence type="ECO:0000313" key="3">
    <source>
        <dbReference type="Proteomes" id="UP000094329"/>
    </source>
</evidence>
<organism evidence="2 3">
    <name type="scientific">Piscirickettsia litoralis</name>
    <dbReference type="NCBI Taxonomy" id="1891921"/>
    <lineage>
        <taxon>Bacteria</taxon>
        <taxon>Pseudomonadati</taxon>
        <taxon>Pseudomonadota</taxon>
        <taxon>Gammaproteobacteria</taxon>
        <taxon>Thiotrichales</taxon>
        <taxon>Piscirickettsiaceae</taxon>
        <taxon>Piscirickettsia</taxon>
    </lineage>
</organism>
<keyword evidence="3" id="KW-1185">Reference proteome</keyword>
<feature type="transmembrane region" description="Helical" evidence="1">
    <location>
        <begin position="35"/>
        <end position="56"/>
    </location>
</feature>
<proteinExistence type="predicted"/>
<keyword evidence="1" id="KW-0472">Membrane</keyword>
<comment type="caution">
    <text evidence="2">The sequence shown here is derived from an EMBL/GenBank/DDBJ whole genome shotgun (WGS) entry which is preliminary data.</text>
</comment>
<dbReference type="EMBL" id="MDTU01000003">
    <property type="protein sequence ID" value="ODN41365.1"/>
    <property type="molecule type" value="Genomic_DNA"/>
</dbReference>
<evidence type="ECO:0000256" key="1">
    <source>
        <dbReference type="SAM" id="Phobius"/>
    </source>
</evidence>
<keyword evidence="1" id="KW-1133">Transmembrane helix</keyword>
<gene>
    <name evidence="2" type="ORF">BGC07_16475</name>
</gene>
<dbReference type="RefSeq" id="WP_069314158.1">
    <property type="nucleotide sequence ID" value="NZ_MDTU01000003.1"/>
</dbReference>
<name>A0ABX3A1P3_9GAMM</name>